<dbReference type="OrthoDB" id="9927678at2"/>
<dbReference type="RefSeq" id="WP_116879170.1">
    <property type="nucleotide sequence ID" value="NZ_CP031733.1"/>
</dbReference>
<dbReference type="AlphaFoldDB" id="A0A372KJH4"/>
<dbReference type="InterPro" id="IPR021462">
    <property type="entry name" value="DUF3114"/>
</dbReference>
<keyword evidence="7" id="KW-1185">Reference proteome</keyword>
<organism evidence="4 6">
    <name type="scientific">Streptococcus chenjunshii</name>
    <dbReference type="NCBI Taxonomy" id="2173853"/>
    <lineage>
        <taxon>Bacteria</taxon>
        <taxon>Bacillati</taxon>
        <taxon>Bacillota</taxon>
        <taxon>Bacilli</taxon>
        <taxon>Lactobacillales</taxon>
        <taxon>Streptococcaceae</taxon>
        <taxon>Streptococcus</taxon>
    </lineage>
</organism>
<dbReference type="Proteomes" id="UP000246115">
    <property type="component" value="Chromosome"/>
</dbReference>
<feature type="compositionally biased region" description="Basic and acidic residues" evidence="1">
    <location>
        <begin position="30"/>
        <end position="43"/>
    </location>
</feature>
<reference evidence="2" key="4">
    <citation type="journal article" date="2019" name="Int. J. Syst. Evol. Microbiol.">
        <title>Streptococcus chenjunshii sp. nov. isolated from feces of Tibetan antelopes.</title>
        <authorList>
            <person name="Tian Z."/>
            <person name="Lu S."/>
            <person name="Jin D."/>
            <person name="Yang J."/>
            <person name="Pu J."/>
            <person name="Lai X.H."/>
            <person name="Bai X.N."/>
            <person name="Wu X.M."/>
            <person name="Li J."/>
            <person name="Wang S."/>
            <person name="Xu J."/>
        </authorList>
    </citation>
    <scope>NUCLEOTIDE SEQUENCE</scope>
    <source>
        <strain evidence="2">Z15</strain>
    </source>
</reference>
<dbReference type="Pfam" id="PF11311">
    <property type="entry name" value="DUF3114"/>
    <property type="match status" value="1"/>
</dbReference>
<accession>A0A372KJH4</accession>
<proteinExistence type="predicted"/>
<evidence type="ECO:0000256" key="1">
    <source>
        <dbReference type="SAM" id="MobiDB-lite"/>
    </source>
</evidence>
<feature type="compositionally biased region" description="Basic and acidic residues" evidence="1">
    <location>
        <begin position="63"/>
        <end position="73"/>
    </location>
</feature>
<evidence type="ECO:0000313" key="5">
    <source>
        <dbReference type="Proteomes" id="UP000246115"/>
    </source>
</evidence>
<name>A0A372KJH4_9STRE</name>
<dbReference type="EMBL" id="QVQZ01000070">
    <property type="protein sequence ID" value="RFU52156.1"/>
    <property type="molecule type" value="Genomic_DNA"/>
</dbReference>
<evidence type="ECO:0000313" key="7">
    <source>
        <dbReference type="Proteomes" id="UP000264056"/>
    </source>
</evidence>
<gene>
    <name evidence="2" type="ORF">DDV21_004030</name>
    <name evidence="3" type="ORF">DDV22_11185</name>
    <name evidence="4" type="ORF">DDV23_11170</name>
</gene>
<sequence length="73" mass="8164">MDIVDGNSVNYAEKDGGSHTKMDSNSVSKYDPEVRKKVGKEWKNPVTGQRNKKAPDYFDTADSEEKANKELKG</sequence>
<evidence type="ECO:0000313" key="2">
    <source>
        <dbReference type="EMBL" id="AXQ78303.1"/>
    </source>
</evidence>
<reference evidence="3 7" key="1">
    <citation type="submission" date="2018-08" db="EMBL/GenBank/DDBJ databases">
        <title>Draft genome of Streptococcus sp .nov. Z2.</title>
        <authorList>
            <person name="Tian Z."/>
        </authorList>
    </citation>
    <scope>NUCLEOTIDE SEQUENCE [LARGE SCALE GENOMIC DNA]</scope>
    <source>
        <strain evidence="3 7">Z2</strain>
    </source>
</reference>
<evidence type="ECO:0000313" key="4">
    <source>
        <dbReference type="EMBL" id="RFU52156.1"/>
    </source>
</evidence>
<dbReference type="KEGG" id="schj:DDV21_004030"/>
<reference evidence="4 6" key="2">
    <citation type="submission" date="2018-08" db="EMBL/GenBank/DDBJ databases">
        <title>Draft genome of Streptococcus sp. nov. Z1.</title>
        <authorList>
            <person name="Tian Z."/>
        </authorList>
    </citation>
    <scope>NUCLEOTIDE SEQUENCE [LARGE SCALE GENOMIC DNA]</scope>
    <source>
        <strain evidence="4">Z1</strain>
        <strain evidence="6">Z1(2018)</strain>
    </source>
</reference>
<protein>
    <submittedName>
        <fullName evidence="4">DUF3114 domain-containing protein</fullName>
    </submittedName>
</protein>
<dbReference type="EMBL" id="QVQY01000074">
    <property type="protein sequence ID" value="RFU49958.1"/>
    <property type="molecule type" value="Genomic_DNA"/>
</dbReference>
<dbReference type="EMBL" id="CP031733">
    <property type="protein sequence ID" value="AXQ78303.1"/>
    <property type="molecule type" value="Genomic_DNA"/>
</dbReference>
<dbReference type="Proteomes" id="UP000264056">
    <property type="component" value="Unassembled WGS sequence"/>
</dbReference>
<accession>A0A346NBA8</accession>
<dbReference type="Proteomes" id="UP000262901">
    <property type="component" value="Unassembled WGS sequence"/>
</dbReference>
<feature type="compositionally biased region" description="Basic and acidic residues" evidence="1">
    <location>
        <begin position="12"/>
        <end position="22"/>
    </location>
</feature>
<evidence type="ECO:0000313" key="6">
    <source>
        <dbReference type="Proteomes" id="UP000262901"/>
    </source>
</evidence>
<evidence type="ECO:0000313" key="3">
    <source>
        <dbReference type="EMBL" id="RFU49958.1"/>
    </source>
</evidence>
<feature type="region of interest" description="Disordered" evidence="1">
    <location>
        <begin position="1"/>
        <end position="73"/>
    </location>
</feature>
<reference evidence="5" key="3">
    <citation type="submission" date="2018-08" db="EMBL/GenBank/DDBJ databases">
        <title>Streptococcus chenjunshii sp. nov., isolated from stools sample of the Tibetan antelope in the Qinghai-Tibet plateau, China.</title>
        <authorList>
            <person name="Tian Z."/>
        </authorList>
    </citation>
    <scope>NUCLEOTIDE SEQUENCE [LARGE SCALE GENOMIC DNA]</scope>
    <source>
        <strain evidence="5">Z15</strain>
    </source>
</reference>